<name>R9GXX7_9SPHI</name>
<dbReference type="Proteomes" id="UP000014174">
    <property type="component" value="Unassembled WGS sequence"/>
</dbReference>
<sequence length="220" mass="25061">MKKLLVFPIFLLFVTSGFAQKWKPVHIDDSVQVSLPGEFTKKDTLGQILFNSESSFGEIMITKQPDNSISTPDIEKVKHLKIYYDDFIKRIKTSSNGIVSDERDTVIGKLQVKDFKLEIDSGSGKQYRMIRILHENSSTYTFQFLYKAIHEEYAKGESDTFFNSITIPPSAAVSTQFTDPENTTGKAPVNDSRIYLIIGAVVVIVLIIVIIILRKRRKRY</sequence>
<evidence type="ECO:0000256" key="2">
    <source>
        <dbReference type="SAM" id="SignalP"/>
    </source>
</evidence>
<keyword evidence="2" id="KW-0732">Signal</keyword>
<evidence type="ECO:0000313" key="3">
    <source>
        <dbReference type="EMBL" id="EOR96642.1"/>
    </source>
</evidence>
<keyword evidence="1" id="KW-0812">Transmembrane</keyword>
<proteinExistence type="predicted"/>
<feature type="signal peptide" evidence="2">
    <location>
        <begin position="1"/>
        <end position="19"/>
    </location>
</feature>
<dbReference type="eggNOG" id="ENOG5032SXR">
    <property type="taxonomic scope" value="Bacteria"/>
</dbReference>
<reference evidence="3 4" key="1">
    <citation type="journal article" date="2013" name="Genome Announc.">
        <title>Draft Genome Sequence of Arcticibacter svalbardensis Strain MN12-7T, a Member of the Family Sphingobacteriaceae Isolated from an Arctic Soil Sample.</title>
        <authorList>
            <person name="Shivaji S."/>
            <person name="Ara S."/>
            <person name="Prasad S."/>
            <person name="Manasa B.P."/>
            <person name="Begum Z."/>
            <person name="Singh A."/>
            <person name="Kumar Pinnaka A."/>
        </authorList>
    </citation>
    <scope>NUCLEOTIDE SEQUENCE [LARGE SCALE GENOMIC DNA]</scope>
    <source>
        <strain evidence="3 4">MN12-7</strain>
    </source>
</reference>
<evidence type="ECO:0000256" key="1">
    <source>
        <dbReference type="SAM" id="Phobius"/>
    </source>
</evidence>
<dbReference type="RefSeq" id="WP_016193419.1">
    <property type="nucleotide sequence ID" value="NZ_AQPN01000003.1"/>
</dbReference>
<organism evidence="3 4">
    <name type="scientific">Arcticibacter svalbardensis MN12-7</name>
    <dbReference type="NCBI Taxonomy" id="1150600"/>
    <lineage>
        <taxon>Bacteria</taxon>
        <taxon>Pseudomonadati</taxon>
        <taxon>Bacteroidota</taxon>
        <taxon>Sphingobacteriia</taxon>
        <taxon>Sphingobacteriales</taxon>
        <taxon>Sphingobacteriaceae</taxon>
        <taxon>Arcticibacter</taxon>
    </lineage>
</organism>
<accession>R9GXX7</accession>
<protein>
    <submittedName>
        <fullName evidence="3">Uncharacterized protein</fullName>
    </submittedName>
</protein>
<dbReference type="EMBL" id="AQPN01000003">
    <property type="protein sequence ID" value="EOR96642.1"/>
    <property type="molecule type" value="Genomic_DNA"/>
</dbReference>
<dbReference type="AlphaFoldDB" id="R9GXX7"/>
<feature type="transmembrane region" description="Helical" evidence="1">
    <location>
        <begin position="194"/>
        <end position="213"/>
    </location>
</feature>
<comment type="caution">
    <text evidence="3">The sequence shown here is derived from an EMBL/GenBank/DDBJ whole genome shotgun (WGS) entry which is preliminary data.</text>
</comment>
<evidence type="ECO:0000313" key="4">
    <source>
        <dbReference type="Proteomes" id="UP000014174"/>
    </source>
</evidence>
<keyword evidence="1" id="KW-1133">Transmembrane helix</keyword>
<keyword evidence="4" id="KW-1185">Reference proteome</keyword>
<dbReference type="OrthoDB" id="791955at2"/>
<gene>
    <name evidence="3" type="ORF">ADIARSV_0165</name>
</gene>
<feature type="chain" id="PRO_5004472407" evidence="2">
    <location>
        <begin position="20"/>
        <end position="220"/>
    </location>
</feature>
<keyword evidence="1" id="KW-0472">Membrane</keyword>